<keyword evidence="11 13" id="KW-1133">Transmembrane helix</keyword>
<evidence type="ECO:0000256" key="7">
    <source>
        <dbReference type="ARBA" id="ARBA00022692"/>
    </source>
</evidence>
<evidence type="ECO:0000256" key="1">
    <source>
        <dbReference type="ARBA" id="ARBA00005020"/>
    </source>
</evidence>
<dbReference type="InterPro" id="IPR010232">
    <property type="entry name" value="UbiB"/>
</dbReference>
<evidence type="ECO:0000256" key="3">
    <source>
        <dbReference type="ARBA" id="ARBA00022475"/>
    </source>
</evidence>
<dbReference type="PANTHER" id="PTHR10566">
    <property type="entry name" value="CHAPERONE-ACTIVITY OF BC1 COMPLEX CABC1 -RELATED"/>
    <property type="match status" value="1"/>
</dbReference>
<evidence type="ECO:0000256" key="5">
    <source>
        <dbReference type="ARBA" id="ARBA00022679"/>
    </source>
</evidence>
<dbReference type="PANTHER" id="PTHR10566:SF113">
    <property type="entry name" value="PROTEIN ACTIVITY OF BC1 COMPLEX KINASE 7, CHLOROPLASTIC"/>
    <property type="match status" value="1"/>
</dbReference>
<accession>A0A9X2T4X5</accession>
<evidence type="ECO:0000256" key="6">
    <source>
        <dbReference type="ARBA" id="ARBA00022688"/>
    </source>
</evidence>
<keyword evidence="10" id="KW-0067">ATP-binding</keyword>
<keyword evidence="12 13" id="KW-0472">Membrane</keyword>
<keyword evidence="4" id="KW-0997">Cell inner membrane</keyword>
<dbReference type="Pfam" id="PF03109">
    <property type="entry name" value="ABC1"/>
    <property type="match status" value="1"/>
</dbReference>
<evidence type="ECO:0000313" key="16">
    <source>
        <dbReference type="Proteomes" id="UP001151088"/>
    </source>
</evidence>
<dbReference type="RefSeq" id="WP_258731899.1">
    <property type="nucleotide sequence ID" value="NZ_JANTHZ010000002.1"/>
</dbReference>
<comment type="similarity">
    <text evidence="2">Belongs to the protein kinase superfamily. ADCK protein kinase family.</text>
</comment>
<keyword evidence="6" id="KW-0831">Ubiquinone biosynthesis</keyword>
<protein>
    <submittedName>
        <fullName evidence="15">2-polyprenylphenol 6-hydroxylase</fullName>
    </submittedName>
</protein>
<comment type="caution">
    <text evidence="15">The sequence shown here is derived from an EMBL/GenBank/DDBJ whole genome shotgun (WGS) entry which is preliminary data.</text>
</comment>
<proteinExistence type="inferred from homology"/>
<keyword evidence="7 13" id="KW-0812">Transmembrane</keyword>
<organism evidence="15 16">
    <name type="scientific">Ancylobacter mangrovi</name>
    <dbReference type="NCBI Taxonomy" id="2972472"/>
    <lineage>
        <taxon>Bacteria</taxon>
        <taxon>Pseudomonadati</taxon>
        <taxon>Pseudomonadota</taxon>
        <taxon>Alphaproteobacteria</taxon>
        <taxon>Hyphomicrobiales</taxon>
        <taxon>Xanthobacteraceae</taxon>
        <taxon>Ancylobacter</taxon>
    </lineage>
</organism>
<reference evidence="15" key="1">
    <citation type="submission" date="2022-08" db="EMBL/GenBank/DDBJ databases">
        <authorList>
            <person name="Li F."/>
        </authorList>
    </citation>
    <scope>NUCLEOTIDE SEQUENCE</scope>
    <source>
        <strain evidence="15">MQZ15Z-1</strain>
    </source>
</reference>
<dbReference type="Proteomes" id="UP001151088">
    <property type="component" value="Unassembled WGS sequence"/>
</dbReference>
<gene>
    <name evidence="15" type="primary">ubiB</name>
    <name evidence="15" type="ORF">NVS89_07095</name>
</gene>
<dbReference type="GO" id="GO:0006744">
    <property type="term" value="P:ubiquinone biosynthetic process"/>
    <property type="evidence" value="ECO:0007669"/>
    <property type="project" value="UniProtKB-KW"/>
</dbReference>
<evidence type="ECO:0000256" key="12">
    <source>
        <dbReference type="ARBA" id="ARBA00023136"/>
    </source>
</evidence>
<dbReference type="InterPro" id="IPR011009">
    <property type="entry name" value="Kinase-like_dom_sf"/>
</dbReference>
<evidence type="ECO:0000256" key="9">
    <source>
        <dbReference type="ARBA" id="ARBA00022777"/>
    </source>
</evidence>
<dbReference type="InterPro" id="IPR004147">
    <property type="entry name" value="ABC1_dom"/>
</dbReference>
<evidence type="ECO:0000313" key="15">
    <source>
        <dbReference type="EMBL" id="MCS0494859.1"/>
    </source>
</evidence>
<feature type="transmembrane region" description="Helical" evidence="13">
    <location>
        <begin position="504"/>
        <end position="521"/>
    </location>
</feature>
<sequence length="522" mass="57613">MATPLGDFLRLARAGFVLAREGVVSRIDPAMLPPGSEPLFAVAKLIERRGPASSAARLGAAISRLGPSYVKLGQFLATRPDVVGAQLARDLETLQDRMPPFPQEVAEQTIVRNFDQPASVVYQRLGPPLAAASIAQVHQGEVSDPDGTVRKVAVKVLRPDVQRRFRIDLSSFYRAARLGERASPEGQRLRLVAIVDTLARSVAMEMDLRLEAAALSELAQNTQAEPDFRVPSVDWDRTGREVLTTEWIDGIKLNDLEGLRAAGHDLPAIGRIVMQSFLRHALRDGFFHADMHPGNLFVDADGRLVAVDCGIMGRLGLKERRFLAEILYGFITRNWKRTAEVHFEAGYVPAHHSVEDFAQAIRAIGEPIYSRRADQISMAKLLTLLFEVTALFDMKTRPELLLLQKTMVVVEGVARSLDPQLDMWKTSEPVVRNWIERNLGPVGRIEEVAHGVSAIGRSLQSLPDLIAQGQRIADQLDAATRHGLTLAPETTEAIGRAEGRGNRWMSIALWVIVVLLAFNLLT</sequence>
<dbReference type="EMBL" id="JANTHZ010000002">
    <property type="protein sequence ID" value="MCS0494859.1"/>
    <property type="molecule type" value="Genomic_DNA"/>
</dbReference>
<evidence type="ECO:0000256" key="10">
    <source>
        <dbReference type="ARBA" id="ARBA00022840"/>
    </source>
</evidence>
<dbReference type="CDD" id="cd13972">
    <property type="entry name" value="UbiB"/>
    <property type="match status" value="1"/>
</dbReference>
<evidence type="ECO:0000256" key="13">
    <source>
        <dbReference type="SAM" id="Phobius"/>
    </source>
</evidence>
<name>A0A9X2T4X5_9HYPH</name>
<comment type="pathway">
    <text evidence="1">Cofactor biosynthesis; ubiquinone biosynthesis [regulation].</text>
</comment>
<evidence type="ECO:0000256" key="2">
    <source>
        <dbReference type="ARBA" id="ARBA00009670"/>
    </source>
</evidence>
<keyword evidence="5" id="KW-0808">Transferase</keyword>
<dbReference type="InterPro" id="IPR045308">
    <property type="entry name" value="UbiB_bact"/>
</dbReference>
<dbReference type="GO" id="GO:0016301">
    <property type="term" value="F:kinase activity"/>
    <property type="evidence" value="ECO:0007669"/>
    <property type="project" value="UniProtKB-KW"/>
</dbReference>
<dbReference type="SUPFAM" id="SSF56112">
    <property type="entry name" value="Protein kinase-like (PK-like)"/>
    <property type="match status" value="1"/>
</dbReference>
<dbReference type="InterPro" id="IPR050154">
    <property type="entry name" value="UbiB_kinase"/>
</dbReference>
<dbReference type="GO" id="GO:0005524">
    <property type="term" value="F:ATP binding"/>
    <property type="evidence" value="ECO:0007669"/>
    <property type="project" value="UniProtKB-KW"/>
</dbReference>
<keyword evidence="3" id="KW-1003">Cell membrane</keyword>
<evidence type="ECO:0000259" key="14">
    <source>
        <dbReference type="Pfam" id="PF03109"/>
    </source>
</evidence>
<keyword evidence="8" id="KW-0547">Nucleotide-binding</keyword>
<dbReference type="NCBIfam" id="TIGR01982">
    <property type="entry name" value="UbiB"/>
    <property type="match status" value="1"/>
</dbReference>
<keyword evidence="16" id="KW-1185">Reference proteome</keyword>
<evidence type="ECO:0000256" key="8">
    <source>
        <dbReference type="ARBA" id="ARBA00022741"/>
    </source>
</evidence>
<dbReference type="AlphaFoldDB" id="A0A9X2T4X5"/>
<feature type="domain" description="ABC1 atypical kinase-like" evidence="14">
    <location>
        <begin position="94"/>
        <end position="342"/>
    </location>
</feature>
<evidence type="ECO:0000256" key="11">
    <source>
        <dbReference type="ARBA" id="ARBA00022989"/>
    </source>
</evidence>
<evidence type="ECO:0000256" key="4">
    <source>
        <dbReference type="ARBA" id="ARBA00022519"/>
    </source>
</evidence>
<keyword evidence="9" id="KW-0418">Kinase</keyword>